<dbReference type="InterPro" id="IPR050229">
    <property type="entry name" value="GlpE_sulfurtransferase"/>
</dbReference>
<sequence length="108" mass="11821">MSRTITPNDLKPLVENESVTVLDVRRQNDFDADTVKLPAAQWKNPEQMSEWCKALPKDKQVVIYCARGGSVSNSVLDHLLGQGLQARYIEGGIEAWKAAGGATVAKKP</sequence>
<gene>
    <name evidence="2" type="ORF">A2150_06485</name>
</gene>
<dbReference type="EMBL" id="MFSS01000095">
    <property type="protein sequence ID" value="OGI42261.1"/>
    <property type="molecule type" value="Genomic_DNA"/>
</dbReference>
<dbReference type="SUPFAM" id="SSF52821">
    <property type="entry name" value="Rhodanese/Cell cycle control phosphatase"/>
    <property type="match status" value="1"/>
</dbReference>
<evidence type="ECO:0000313" key="3">
    <source>
        <dbReference type="Proteomes" id="UP000177925"/>
    </source>
</evidence>
<evidence type="ECO:0000313" key="2">
    <source>
        <dbReference type="EMBL" id="OGI42261.1"/>
    </source>
</evidence>
<accession>A0A1F6TAT3</accession>
<dbReference type="STRING" id="1817758.A2150_06485"/>
<dbReference type="PANTHER" id="PTHR43031:SF16">
    <property type="entry name" value="OXIDOREDUCTASE"/>
    <property type="match status" value="1"/>
</dbReference>
<comment type="caution">
    <text evidence="2">The sequence shown here is derived from an EMBL/GenBank/DDBJ whole genome shotgun (WGS) entry which is preliminary data.</text>
</comment>
<reference evidence="2 3" key="1">
    <citation type="journal article" date="2016" name="Nat. Commun.">
        <title>Thousands of microbial genomes shed light on interconnected biogeochemical processes in an aquifer system.</title>
        <authorList>
            <person name="Anantharaman K."/>
            <person name="Brown C.T."/>
            <person name="Hug L.A."/>
            <person name="Sharon I."/>
            <person name="Castelle C.J."/>
            <person name="Probst A.J."/>
            <person name="Thomas B.C."/>
            <person name="Singh A."/>
            <person name="Wilkins M.J."/>
            <person name="Karaoz U."/>
            <person name="Brodie E.L."/>
            <person name="Williams K.H."/>
            <person name="Hubbard S.S."/>
            <person name="Banfield J.F."/>
        </authorList>
    </citation>
    <scope>NUCLEOTIDE SEQUENCE [LARGE SCALE GENOMIC DNA]</scope>
</reference>
<dbReference type="AlphaFoldDB" id="A0A1F6TAT3"/>
<dbReference type="PANTHER" id="PTHR43031">
    <property type="entry name" value="FAD-DEPENDENT OXIDOREDUCTASE"/>
    <property type="match status" value="1"/>
</dbReference>
<protein>
    <submittedName>
        <fullName evidence="2">Sulfurtransferase</fullName>
    </submittedName>
</protein>
<dbReference type="Pfam" id="PF00581">
    <property type="entry name" value="Rhodanese"/>
    <property type="match status" value="1"/>
</dbReference>
<proteinExistence type="predicted"/>
<dbReference type="InterPro" id="IPR001763">
    <property type="entry name" value="Rhodanese-like_dom"/>
</dbReference>
<dbReference type="InterPro" id="IPR036873">
    <property type="entry name" value="Rhodanese-like_dom_sf"/>
</dbReference>
<dbReference type="Proteomes" id="UP000177925">
    <property type="component" value="Unassembled WGS sequence"/>
</dbReference>
<dbReference type="GO" id="GO:0016740">
    <property type="term" value="F:transferase activity"/>
    <property type="evidence" value="ECO:0007669"/>
    <property type="project" value="UniProtKB-KW"/>
</dbReference>
<evidence type="ECO:0000259" key="1">
    <source>
        <dbReference type="PROSITE" id="PS50206"/>
    </source>
</evidence>
<dbReference type="SMART" id="SM00450">
    <property type="entry name" value="RHOD"/>
    <property type="match status" value="1"/>
</dbReference>
<dbReference type="Gene3D" id="3.40.250.10">
    <property type="entry name" value="Rhodanese-like domain"/>
    <property type="match status" value="1"/>
</dbReference>
<organism evidence="2 3">
    <name type="scientific">Candidatus Muproteobacteria bacterium RBG_16_64_11</name>
    <dbReference type="NCBI Taxonomy" id="1817758"/>
    <lineage>
        <taxon>Bacteria</taxon>
        <taxon>Pseudomonadati</taxon>
        <taxon>Pseudomonadota</taxon>
        <taxon>Candidatus Muproteobacteria</taxon>
    </lineage>
</organism>
<feature type="domain" description="Rhodanese" evidence="1">
    <location>
        <begin position="15"/>
        <end position="105"/>
    </location>
</feature>
<dbReference type="PROSITE" id="PS50206">
    <property type="entry name" value="RHODANESE_3"/>
    <property type="match status" value="1"/>
</dbReference>
<keyword evidence="2" id="KW-0808">Transferase</keyword>
<name>A0A1F6TAT3_9PROT</name>